<dbReference type="SUPFAM" id="SSF51713">
    <property type="entry name" value="tRNA-guanine transglycosylase"/>
    <property type="match status" value="1"/>
</dbReference>
<gene>
    <name evidence="1" type="ORF">H6G03_36185</name>
</gene>
<comment type="caution">
    <text evidence="1">The sequence shown here is derived from an EMBL/GenBank/DDBJ whole genome shotgun (WGS) entry which is preliminary data.</text>
</comment>
<dbReference type="Proteomes" id="UP000641646">
    <property type="component" value="Unassembled WGS sequence"/>
</dbReference>
<reference evidence="1" key="2">
    <citation type="submission" date="2020-08" db="EMBL/GenBank/DDBJ databases">
        <authorList>
            <person name="Chen M."/>
            <person name="Teng W."/>
            <person name="Zhao L."/>
            <person name="Hu C."/>
            <person name="Zhou Y."/>
            <person name="Han B."/>
            <person name="Song L."/>
            <person name="Shu W."/>
        </authorList>
    </citation>
    <scope>NUCLEOTIDE SEQUENCE</scope>
    <source>
        <strain evidence="1">FACHB-1375</strain>
    </source>
</reference>
<dbReference type="GO" id="GO:0006400">
    <property type="term" value="P:tRNA modification"/>
    <property type="evidence" value="ECO:0007669"/>
    <property type="project" value="InterPro"/>
</dbReference>
<dbReference type="InterPro" id="IPR036511">
    <property type="entry name" value="TGT-like_sf"/>
</dbReference>
<proteinExistence type="predicted"/>
<evidence type="ECO:0000313" key="1">
    <source>
        <dbReference type="EMBL" id="MBD2186431.1"/>
    </source>
</evidence>
<dbReference type="EMBL" id="JACJPW010000209">
    <property type="protein sequence ID" value="MBD2186431.1"/>
    <property type="molecule type" value="Genomic_DNA"/>
</dbReference>
<keyword evidence="2" id="KW-1185">Reference proteome</keyword>
<dbReference type="AlphaFoldDB" id="A0A926VM52"/>
<dbReference type="RefSeq" id="WP_190475758.1">
    <property type="nucleotide sequence ID" value="NZ_JACJPW010000209.1"/>
</dbReference>
<evidence type="ECO:0000313" key="2">
    <source>
        <dbReference type="Proteomes" id="UP000641646"/>
    </source>
</evidence>
<name>A0A926VM52_9CYAN</name>
<dbReference type="Gene3D" id="3.20.20.105">
    <property type="entry name" value="Queuine tRNA-ribosyltransferase-like"/>
    <property type="match status" value="1"/>
</dbReference>
<protein>
    <submittedName>
        <fullName evidence="1">Uncharacterized protein</fullName>
    </submittedName>
</protein>
<accession>A0A926VM52</accession>
<sequence length="313" mass="35826">MKVAEICRVREISVIDVCTPLVIPSFSSRGFPYVKDIYISLKKYLSKVSLVSAYDLYHEYLNMEEIYSSDVVFIDSGGYEAKLVVDLNDAYVDDRYAKDWTPDYHQMILNRWQPLSQLVFVSYDHETHQLISNQIESANSLFQKYPEVASDFLCKPESEGAKLVDVNSLIKNAHNLASFSILGITEKELGETLLERCQNLLRIRAALQEQGLQTPIHIFGCLEPLTVISYFLCGADIFDGLSWLRFAFVDGLATYHSTATLLQGEWSYTDNQLLWARWIRNLQSLESLSKAMSRFCKTQKMAFTQGCIKQTTR</sequence>
<organism evidence="1 2">
    <name type="scientific">Aerosakkonema funiforme FACHB-1375</name>
    <dbReference type="NCBI Taxonomy" id="2949571"/>
    <lineage>
        <taxon>Bacteria</taxon>
        <taxon>Bacillati</taxon>
        <taxon>Cyanobacteriota</taxon>
        <taxon>Cyanophyceae</taxon>
        <taxon>Oscillatoriophycideae</taxon>
        <taxon>Aerosakkonematales</taxon>
        <taxon>Aerosakkonemataceae</taxon>
        <taxon>Aerosakkonema</taxon>
    </lineage>
</organism>
<reference evidence="1" key="1">
    <citation type="journal article" date="2015" name="ISME J.">
        <title>Draft Genome Sequence of Streptomyces incarnatus NRRL8089, which Produces the Nucleoside Antibiotic Sinefungin.</title>
        <authorList>
            <person name="Oshima K."/>
            <person name="Hattori M."/>
            <person name="Shimizu H."/>
            <person name="Fukuda K."/>
            <person name="Nemoto M."/>
            <person name="Inagaki K."/>
            <person name="Tamura T."/>
        </authorList>
    </citation>
    <scope>NUCLEOTIDE SEQUENCE</scope>
    <source>
        <strain evidence="1">FACHB-1375</strain>
    </source>
</reference>